<comment type="caution">
    <text evidence="3">The sequence shown here is derived from an EMBL/GenBank/DDBJ whole genome shotgun (WGS) entry which is preliminary data.</text>
</comment>
<accession>A0ABP4MV19</accession>
<dbReference type="SUPFAM" id="SSF51556">
    <property type="entry name" value="Metallo-dependent hydrolases"/>
    <property type="match status" value="1"/>
</dbReference>
<keyword evidence="4" id="KW-1185">Reference proteome</keyword>
<dbReference type="Gene3D" id="3.20.20.140">
    <property type="entry name" value="Metal-dependent hydrolases"/>
    <property type="match status" value="1"/>
</dbReference>
<evidence type="ECO:0000313" key="4">
    <source>
        <dbReference type="Proteomes" id="UP001500393"/>
    </source>
</evidence>
<dbReference type="EMBL" id="BAAAOS010000001">
    <property type="protein sequence ID" value="GAA1550582.1"/>
    <property type="molecule type" value="Genomic_DNA"/>
</dbReference>
<protein>
    <submittedName>
        <fullName evidence="3">Amidohydrolase family protein</fullName>
    </submittedName>
</protein>
<dbReference type="Pfam" id="PF04909">
    <property type="entry name" value="Amidohydro_2"/>
    <property type="match status" value="1"/>
</dbReference>
<comment type="similarity">
    <text evidence="1">Belongs to the metallo-dependent hydrolases superfamily.</text>
</comment>
<dbReference type="Proteomes" id="UP001500393">
    <property type="component" value="Unassembled WGS sequence"/>
</dbReference>
<evidence type="ECO:0000256" key="1">
    <source>
        <dbReference type="ARBA" id="ARBA00038310"/>
    </source>
</evidence>
<dbReference type="PANTHER" id="PTHR43569">
    <property type="entry name" value="AMIDOHYDROLASE"/>
    <property type="match status" value="1"/>
</dbReference>
<gene>
    <name evidence="3" type="ORF">GCM10009789_00460</name>
</gene>
<evidence type="ECO:0000313" key="3">
    <source>
        <dbReference type="EMBL" id="GAA1550582.1"/>
    </source>
</evidence>
<dbReference type="PANTHER" id="PTHR43569:SF2">
    <property type="entry name" value="AMIDOHYDROLASE-RELATED DOMAIN-CONTAINING PROTEIN"/>
    <property type="match status" value="1"/>
</dbReference>
<proteinExistence type="inferred from homology"/>
<name>A0ABP4MV19_9ACTN</name>
<organism evidence="3 4">
    <name type="scientific">Kribbella sancticallisti</name>
    <dbReference type="NCBI Taxonomy" id="460087"/>
    <lineage>
        <taxon>Bacteria</taxon>
        <taxon>Bacillati</taxon>
        <taxon>Actinomycetota</taxon>
        <taxon>Actinomycetes</taxon>
        <taxon>Propionibacteriales</taxon>
        <taxon>Kribbellaceae</taxon>
        <taxon>Kribbella</taxon>
    </lineage>
</organism>
<dbReference type="InterPro" id="IPR032466">
    <property type="entry name" value="Metal_Hydrolase"/>
</dbReference>
<reference evidence="4" key="1">
    <citation type="journal article" date="2019" name="Int. J. Syst. Evol. Microbiol.">
        <title>The Global Catalogue of Microorganisms (GCM) 10K type strain sequencing project: providing services to taxonomists for standard genome sequencing and annotation.</title>
        <authorList>
            <consortium name="The Broad Institute Genomics Platform"/>
            <consortium name="The Broad Institute Genome Sequencing Center for Infectious Disease"/>
            <person name="Wu L."/>
            <person name="Ma J."/>
        </authorList>
    </citation>
    <scope>NUCLEOTIDE SEQUENCE [LARGE SCALE GENOMIC DNA]</scope>
    <source>
        <strain evidence="4">JCM 14969</strain>
    </source>
</reference>
<sequence length="282" mass="31269">MIIDAHQHFWDLDRLVYPWLAADGLEPIRRSFDPTALESRLDACGVDRTVLVQSLDSTEDTDFMLEVADRWPRVAAVVGWVPLTDPDAAAAMLAERAKDPRFVGVRHLIHDEPDEDWLLREDVGVGLEVLAVSGLTFDVVAVSPRHLAQVSVIAERHPDLRLVIDHLAKPPIAAGGRQPWAELLGRAAAHPHVYAKISGLNTAARPGWTADDLRPYVEHAVDVFGPERLMYGGDWPVATLADDYERVWSETGRVLAELSQDERASVLGGTAAEFYRIPEVDR</sequence>
<feature type="domain" description="Amidohydrolase-related" evidence="2">
    <location>
        <begin position="3"/>
        <end position="277"/>
    </location>
</feature>
<dbReference type="InterPro" id="IPR052350">
    <property type="entry name" value="Metallo-dep_Lactonases"/>
</dbReference>
<dbReference type="InterPro" id="IPR006680">
    <property type="entry name" value="Amidohydro-rel"/>
</dbReference>
<evidence type="ECO:0000259" key="2">
    <source>
        <dbReference type="Pfam" id="PF04909"/>
    </source>
</evidence>
<dbReference type="RefSeq" id="WP_344208397.1">
    <property type="nucleotide sequence ID" value="NZ_BAAAOS010000001.1"/>
</dbReference>